<protein>
    <submittedName>
        <fullName evidence="2">GNAT family N-acetyltransferase</fullName>
    </submittedName>
</protein>
<name>A0A544TTF1_9BACI</name>
<accession>A0A544TTF1</accession>
<reference evidence="2 3" key="1">
    <citation type="submission" date="2019-06" db="EMBL/GenBank/DDBJ databases">
        <title>Psychrobacillus vulpis sp. nov., a new species isolated from feces of a red fox that inhabits in The Tablas de Daimiel Natural Park, Albacete, Spain.</title>
        <authorList>
            <person name="Rodriguez M."/>
            <person name="Reina J.C."/>
            <person name="Bejar V."/>
            <person name="Llamas I."/>
        </authorList>
    </citation>
    <scope>NUCLEOTIDE SEQUENCE [LARGE SCALE GENOMIC DNA]</scope>
    <source>
        <strain evidence="2 3">Z8</strain>
    </source>
</reference>
<evidence type="ECO:0000313" key="3">
    <source>
        <dbReference type="Proteomes" id="UP000316626"/>
    </source>
</evidence>
<evidence type="ECO:0000259" key="1">
    <source>
        <dbReference type="PROSITE" id="PS51186"/>
    </source>
</evidence>
<dbReference type="InterPro" id="IPR016181">
    <property type="entry name" value="Acyl_CoA_acyltransferase"/>
</dbReference>
<feature type="domain" description="N-acetyltransferase" evidence="1">
    <location>
        <begin position="1"/>
        <end position="157"/>
    </location>
</feature>
<dbReference type="SUPFAM" id="SSF55729">
    <property type="entry name" value="Acyl-CoA N-acyltransferases (Nat)"/>
    <property type="match status" value="1"/>
</dbReference>
<dbReference type="Pfam" id="PF13673">
    <property type="entry name" value="Acetyltransf_10"/>
    <property type="match status" value="1"/>
</dbReference>
<dbReference type="AlphaFoldDB" id="A0A544TTF1"/>
<dbReference type="InterPro" id="IPR052564">
    <property type="entry name" value="N-acetyltrans/Recomb-assoc"/>
</dbReference>
<dbReference type="PANTHER" id="PTHR43451:SF1">
    <property type="entry name" value="ACETYLTRANSFERASE"/>
    <property type="match status" value="1"/>
</dbReference>
<dbReference type="PROSITE" id="PS51186">
    <property type="entry name" value="GNAT"/>
    <property type="match status" value="1"/>
</dbReference>
<sequence length="157" mass="18325">MKITEFTISDIEEIVSLFYDTVHTINSKDYTLEQLNVWAPKEEKEMRISFWKDSLSQHIAYVVKINNEIVGFADLTSGGYLDRLYVHKDYQRNGIATLLVEKLESEARKFDISQITTDASITAKTFFEHKGYKVIKMQTVERKGIMLTNYKMLKKLI</sequence>
<gene>
    <name evidence="2" type="ORF">FG384_06450</name>
</gene>
<dbReference type="Gene3D" id="3.40.630.30">
    <property type="match status" value="1"/>
</dbReference>
<dbReference type="RefSeq" id="WP_142641766.1">
    <property type="nucleotide sequence ID" value="NZ_VDGI01000004.1"/>
</dbReference>
<dbReference type="CDD" id="cd04301">
    <property type="entry name" value="NAT_SF"/>
    <property type="match status" value="1"/>
</dbReference>
<comment type="caution">
    <text evidence="2">The sequence shown here is derived from an EMBL/GenBank/DDBJ whole genome shotgun (WGS) entry which is preliminary data.</text>
</comment>
<dbReference type="InterPro" id="IPR000182">
    <property type="entry name" value="GNAT_dom"/>
</dbReference>
<dbReference type="Proteomes" id="UP000316626">
    <property type="component" value="Unassembled WGS sequence"/>
</dbReference>
<keyword evidence="2" id="KW-0808">Transferase</keyword>
<proteinExistence type="predicted"/>
<keyword evidence="3" id="KW-1185">Reference proteome</keyword>
<dbReference type="PANTHER" id="PTHR43451">
    <property type="entry name" value="ACETYLTRANSFERASE (GNAT) FAMILY PROTEIN"/>
    <property type="match status" value="1"/>
</dbReference>
<organism evidence="2 3">
    <name type="scientific">Psychrobacillus vulpis</name>
    <dbReference type="NCBI Taxonomy" id="2325572"/>
    <lineage>
        <taxon>Bacteria</taxon>
        <taxon>Bacillati</taxon>
        <taxon>Bacillota</taxon>
        <taxon>Bacilli</taxon>
        <taxon>Bacillales</taxon>
        <taxon>Bacillaceae</taxon>
        <taxon>Psychrobacillus</taxon>
    </lineage>
</organism>
<evidence type="ECO:0000313" key="2">
    <source>
        <dbReference type="EMBL" id="TQR20727.1"/>
    </source>
</evidence>
<dbReference type="GO" id="GO:0016747">
    <property type="term" value="F:acyltransferase activity, transferring groups other than amino-acyl groups"/>
    <property type="evidence" value="ECO:0007669"/>
    <property type="project" value="InterPro"/>
</dbReference>
<dbReference type="OrthoDB" id="424368at2"/>
<dbReference type="EMBL" id="VDGI01000004">
    <property type="protein sequence ID" value="TQR20727.1"/>
    <property type="molecule type" value="Genomic_DNA"/>
</dbReference>